<keyword evidence="2" id="KW-0012">Acyltransferase</keyword>
<dbReference type="RefSeq" id="WP_378385975.1">
    <property type="nucleotide sequence ID" value="NZ_JBHLWM010000003.1"/>
</dbReference>
<sequence>MATPAFVKRILRTDAFQWAATVPAAAYMQIVLWTGRFDRAEVPIPEPYILAMWHGRLIMLPMLRGRGKPLIALISGHRDGQIISKVGSVFGIQTAVGSSSKGGMRAAREMMRLARDGHSLFVTPDGPRGPRMHINNDGILDLARLTGLPILPVGVSMQRGKLLRSWDRLLLPGLFSKIAIRFGEPLIVDGQADRAEIGARLSASLTAVQQQTDRLVGREPVEPAS</sequence>
<dbReference type="Proteomes" id="UP001589775">
    <property type="component" value="Unassembled WGS sequence"/>
</dbReference>
<reference evidence="2 3" key="1">
    <citation type="submission" date="2024-09" db="EMBL/GenBank/DDBJ databases">
        <authorList>
            <person name="Sun Q."/>
            <person name="Mori K."/>
        </authorList>
    </citation>
    <scope>NUCLEOTIDE SEQUENCE [LARGE SCALE GENOMIC DNA]</scope>
    <source>
        <strain evidence="2 3">KCTC 23279</strain>
    </source>
</reference>
<comment type="caution">
    <text evidence="2">The sequence shown here is derived from an EMBL/GenBank/DDBJ whole genome shotgun (WGS) entry which is preliminary data.</text>
</comment>
<evidence type="ECO:0000313" key="3">
    <source>
        <dbReference type="Proteomes" id="UP001589775"/>
    </source>
</evidence>
<proteinExistence type="predicted"/>
<evidence type="ECO:0000313" key="2">
    <source>
        <dbReference type="EMBL" id="MFC0240265.1"/>
    </source>
</evidence>
<dbReference type="GO" id="GO:0016746">
    <property type="term" value="F:acyltransferase activity"/>
    <property type="evidence" value="ECO:0007669"/>
    <property type="project" value="UniProtKB-KW"/>
</dbReference>
<dbReference type="EMBL" id="JBHLWM010000003">
    <property type="protein sequence ID" value="MFC0240265.1"/>
    <property type="molecule type" value="Genomic_DNA"/>
</dbReference>
<dbReference type="InterPro" id="IPR007172">
    <property type="entry name" value="DUF374"/>
</dbReference>
<dbReference type="Pfam" id="PF04028">
    <property type="entry name" value="DUF374"/>
    <property type="match status" value="1"/>
</dbReference>
<protein>
    <submittedName>
        <fullName evidence="2">Lysophospholipid acyltransferase family protein</fullName>
    </submittedName>
</protein>
<dbReference type="SUPFAM" id="SSF69593">
    <property type="entry name" value="Glycerol-3-phosphate (1)-acyltransferase"/>
    <property type="match status" value="1"/>
</dbReference>
<organism evidence="2 3">
    <name type="scientific">Rhodopseudomonas telluris</name>
    <dbReference type="NCBI Taxonomy" id="644215"/>
    <lineage>
        <taxon>Bacteria</taxon>
        <taxon>Pseudomonadati</taxon>
        <taxon>Pseudomonadota</taxon>
        <taxon>Alphaproteobacteria</taxon>
        <taxon>Hyphomicrobiales</taxon>
        <taxon>Nitrobacteraceae</taxon>
        <taxon>Rhodopseudomonas</taxon>
    </lineage>
</organism>
<accession>A0ABV6EPW9</accession>
<keyword evidence="3" id="KW-1185">Reference proteome</keyword>
<gene>
    <name evidence="2" type="ORF">ACFFJ6_07295</name>
</gene>
<name>A0ABV6EPW9_9BRAD</name>
<dbReference type="CDD" id="cd07983">
    <property type="entry name" value="LPLAT_DUF374-like"/>
    <property type="match status" value="1"/>
</dbReference>
<keyword evidence="2" id="KW-0808">Transferase</keyword>
<evidence type="ECO:0000259" key="1">
    <source>
        <dbReference type="Pfam" id="PF04028"/>
    </source>
</evidence>
<feature type="domain" description="DUF374" evidence="1">
    <location>
        <begin position="65"/>
        <end position="131"/>
    </location>
</feature>